<dbReference type="EMBL" id="LAZR01066789">
    <property type="protein sequence ID" value="KKK52883.1"/>
    <property type="molecule type" value="Genomic_DNA"/>
</dbReference>
<evidence type="ECO:0000256" key="3">
    <source>
        <dbReference type="ARBA" id="ARBA00022691"/>
    </source>
</evidence>
<dbReference type="SUPFAM" id="SSF46785">
    <property type="entry name" value="Winged helix' DNA-binding domain"/>
    <property type="match status" value="1"/>
</dbReference>
<sequence>LLYDKKYKYTGDFKYGIAVVYDNNGYAQHIDKSGHLLHQKRFNELGVFHKGFATAKDNYGAFHINKNGEELYKERYMWVEPFYNGYAFVCKKYGEKLIITELGQIFHEIIDQNSPKIQNQLRKHLMGELVGYWKTQIIHSIVELEISDMIKSGKNTFNKLLKASQLPTPSLKMIIQVLKIWDFIEEENGVYCLNFLGNLLTEDHSKSLKYAALMWGKEHYQNMANLTEALKEYKPKFQKTFGHPIFEYFNRHKEKGRIFNEAMKGYSLDYENIIKFYDFSDTRVIMDVAGGSGSLLEKILSQNSHIEKGVLFELSSTIESAKKTHLKKEVREKIEFISGNFFEELP</sequence>
<name>A0A0F8W8F3_9ZZZZ</name>
<comment type="caution">
    <text evidence="5">The sequence shown here is derived from an EMBL/GenBank/DDBJ whole genome shotgun (WGS) entry which is preliminary data.</text>
</comment>
<gene>
    <name evidence="5" type="ORF">LCGC14_3100420</name>
</gene>
<dbReference type="InterPro" id="IPR016461">
    <property type="entry name" value="COMT-like"/>
</dbReference>
<reference evidence="5" key="1">
    <citation type="journal article" date="2015" name="Nature">
        <title>Complex archaea that bridge the gap between prokaryotes and eukaryotes.</title>
        <authorList>
            <person name="Spang A."/>
            <person name="Saw J.H."/>
            <person name="Jorgensen S.L."/>
            <person name="Zaremba-Niedzwiedzka K."/>
            <person name="Martijn J."/>
            <person name="Lind A.E."/>
            <person name="van Eijk R."/>
            <person name="Schleper C."/>
            <person name="Guy L."/>
            <person name="Ettema T.J."/>
        </authorList>
    </citation>
    <scope>NUCLEOTIDE SEQUENCE</scope>
</reference>
<dbReference type="GO" id="GO:0008171">
    <property type="term" value="F:O-methyltransferase activity"/>
    <property type="evidence" value="ECO:0007669"/>
    <property type="project" value="InterPro"/>
</dbReference>
<evidence type="ECO:0000259" key="4">
    <source>
        <dbReference type="Pfam" id="PF00891"/>
    </source>
</evidence>
<dbReference type="InterPro" id="IPR029063">
    <property type="entry name" value="SAM-dependent_MTases_sf"/>
</dbReference>
<feature type="non-terminal residue" evidence="5">
    <location>
        <position position="346"/>
    </location>
</feature>
<keyword evidence="2" id="KW-0808">Transferase</keyword>
<dbReference type="PANTHER" id="PTHR43712:SF2">
    <property type="entry name" value="O-METHYLTRANSFERASE CICE"/>
    <property type="match status" value="1"/>
</dbReference>
<dbReference type="GO" id="GO:0032259">
    <property type="term" value="P:methylation"/>
    <property type="evidence" value="ECO:0007669"/>
    <property type="project" value="UniProtKB-KW"/>
</dbReference>
<feature type="non-terminal residue" evidence="5">
    <location>
        <position position="1"/>
    </location>
</feature>
<dbReference type="InterPro" id="IPR032774">
    <property type="entry name" value="WG_beta_rep"/>
</dbReference>
<feature type="domain" description="O-methyltransferase C-terminal" evidence="4">
    <location>
        <begin position="225"/>
        <end position="346"/>
    </location>
</feature>
<proteinExistence type="predicted"/>
<evidence type="ECO:0000256" key="2">
    <source>
        <dbReference type="ARBA" id="ARBA00022679"/>
    </source>
</evidence>
<protein>
    <recommendedName>
        <fullName evidence="4">O-methyltransferase C-terminal domain-containing protein</fullName>
    </recommendedName>
</protein>
<keyword evidence="1" id="KW-0489">Methyltransferase</keyword>
<dbReference type="Pfam" id="PF14903">
    <property type="entry name" value="WG_beta_rep"/>
    <property type="match status" value="1"/>
</dbReference>
<dbReference type="InterPro" id="IPR001077">
    <property type="entry name" value="COMT_C"/>
</dbReference>
<dbReference type="InterPro" id="IPR036390">
    <property type="entry name" value="WH_DNA-bd_sf"/>
</dbReference>
<organism evidence="5">
    <name type="scientific">marine sediment metagenome</name>
    <dbReference type="NCBI Taxonomy" id="412755"/>
    <lineage>
        <taxon>unclassified sequences</taxon>
        <taxon>metagenomes</taxon>
        <taxon>ecological metagenomes</taxon>
    </lineage>
</organism>
<dbReference type="AlphaFoldDB" id="A0A0F8W8F3"/>
<accession>A0A0F8W8F3</accession>
<keyword evidence="3" id="KW-0949">S-adenosyl-L-methionine</keyword>
<dbReference type="PROSITE" id="PS51683">
    <property type="entry name" value="SAM_OMT_II"/>
    <property type="match status" value="1"/>
</dbReference>
<evidence type="ECO:0000256" key="1">
    <source>
        <dbReference type="ARBA" id="ARBA00022603"/>
    </source>
</evidence>
<dbReference type="Gene3D" id="1.10.10.10">
    <property type="entry name" value="Winged helix-like DNA-binding domain superfamily/Winged helix DNA-binding domain"/>
    <property type="match status" value="1"/>
</dbReference>
<dbReference type="SUPFAM" id="SSF53335">
    <property type="entry name" value="S-adenosyl-L-methionine-dependent methyltransferases"/>
    <property type="match status" value="1"/>
</dbReference>
<dbReference type="PANTHER" id="PTHR43712">
    <property type="entry name" value="PUTATIVE (AFU_ORTHOLOGUE AFUA_4G14580)-RELATED"/>
    <property type="match status" value="1"/>
</dbReference>
<evidence type="ECO:0000313" key="5">
    <source>
        <dbReference type="EMBL" id="KKK52883.1"/>
    </source>
</evidence>
<dbReference type="Gene3D" id="3.40.50.150">
    <property type="entry name" value="Vaccinia Virus protein VP39"/>
    <property type="match status" value="1"/>
</dbReference>
<dbReference type="Pfam" id="PF00891">
    <property type="entry name" value="Methyltransf_2"/>
    <property type="match status" value="1"/>
</dbReference>
<dbReference type="InterPro" id="IPR036388">
    <property type="entry name" value="WH-like_DNA-bd_sf"/>
</dbReference>